<dbReference type="GO" id="GO:0003677">
    <property type="term" value="F:DNA binding"/>
    <property type="evidence" value="ECO:0007669"/>
    <property type="project" value="InterPro"/>
</dbReference>
<accession>A0A212RB61</accession>
<dbReference type="SUPFAM" id="SSF47413">
    <property type="entry name" value="lambda repressor-like DNA-binding domains"/>
    <property type="match status" value="1"/>
</dbReference>
<sequence length="75" mass="8407">MAFENFDARRRAVRMTVKELAKRSGLDEDNVHRVLKGRNDARQSTIEAIEQALAEEERNMAAYLGGLRSVMEGGA</sequence>
<dbReference type="EMBL" id="FYDG01000003">
    <property type="protein sequence ID" value="SNB69305.1"/>
    <property type="molecule type" value="Genomic_DNA"/>
</dbReference>
<name>A0A212RB61_RHOAC</name>
<dbReference type="Proteomes" id="UP000198418">
    <property type="component" value="Unassembled WGS sequence"/>
</dbReference>
<dbReference type="AlphaFoldDB" id="A0A212RB61"/>
<dbReference type="RefSeq" id="WP_088520314.1">
    <property type="nucleotide sequence ID" value="NZ_FYDG01000003.1"/>
</dbReference>
<protein>
    <submittedName>
        <fullName evidence="1">Helix-turn-helix domain-containing protein</fullName>
    </submittedName>
</protein>
<evidence type="ECO:0000313" key="1">
    <source>
        <dbReference type="EMBL" id="SNB69305.1"/>
    </source>
</evidence>
<dbReference type="InterPro" id="IPR001387">
    <property type="entry name" value="Cro/C1-type_HTH"/>
</dbReference>
<dbReference type="Gene3D" id="1.10.260.40">
    <property type="entry name" value="lambda repressor-like DNA-binding domains"/>
    <property type="match status" value="1"/>
</dbReference>
<gene>
    <name evidence="1" type="ORF">SAMN06265338_103196</name>
</gene>
<keyword evidence="2" id="KW-1185">Reference proteome</keyword>
<dbReference type="Pfam" id="PF13560">
    <property type="entry name" value="HTH_31"/>
    <property type="match status" value="1"/>
</dbReference>
<dbReference type="CDD" id="cd00093">
    <property type="entry name" value="HTH_XRE"/>
    <property type="match status" value="1"/>
</dbReference>
<evidence type="ECO:0000313" key="2">
    <source>
        <dbReference type="Proteomes" id="UP000198418"/>
    </source>
</evidence>
<proteinExistence type="predicted"/>
<organism evidence="1 2">
    <name type="scientific">Rhodoblastus acidophilus</name>
    <name type="common">Rhodopseudomonas acidophila</name>
    <dbReference type="NCBI Taxonomy" id="1074"/>
    <lineage>
        <taxon>Bacteria</taxon>
        <taxon>Pseudomonadati</taxon>
        <taxon>Pseudomonadota</taxon>
        <taxon>Alphaproteobacteria</taxon>
        <taxon>Hyphomicrobiales</taxon>
        <taxon>Rhodoblastaceae</taxon>
        <taxon>Rhodoblastus</taxon>
    </lineage>
</organism>
<reference evidence="2" key="1">
    <citation type="submission" date="2017-06" db="EMBL/GenBank/DDBJ databases">
        <authorList>
            <person name="Varghese N."/>
            <person name="Submissions S."/>
        </authorList>
    </citation>
    <scope>NUCLEOTIDE SEQUENCE [LARGE SCALE GENOMIC DNA]</scope>
    <source>
        <strain evidence="2">DSM 137</strain>
    </source>
</reference>
<dbReference type="InterPro" id="IPR010982">
    <property type="entry name" value="Lambda_DNA-bd_dom_sf"/>
</dbReference>